<dbReference type="RefSeq" id="WP_390296958.1">
    <property type="nucleotide sequence ID" value="NZ_JBHULI010000001.1"/>
</dbReference>
<evidence type="ECO:0008006" key="3">
    <source>
        <dbReference type="Google" id="ProtNLM"/>
    </source>
</evidence>
<sequence length="477" mass="56968">MKKKDFGYSKDIVKYLQSDGTIPNGSFTIQKNKQGGKVYHYWYYNKSKGTNRLIHLCSVNDKGDEENSFQNSVKILKDKLKGISKTKRNQTFLNVIDDYIERLEKEGEENVRGTERTKKTTQDIISHVRKLRDYVIETPISLRGVQRESFRNYFEDFVSYLIYDYEKSNGEKELSDNSIRVILIHIQQFLDELVEPSRGNRVIKYHPITPKFRKNLFSVRRKEKSIPDFYTVENYIEWVEKLSERVRKVWLEFIKNPKVRPEKYTSVYFTSLLQILYGFRIGELVYCYSNKKSMERIHGKKKSGYSYISPNKHIYTFVIYWKRKFGRVGVDYSVFSWTKSDQLKQEKIFLKEHHKKPTYKTNIIEVIMYLYSDEDRLFPFDMGTLRKNFDNYVLDELELKHTGVERTHDLRDMMINFNLYTKGVSTFDLSQVTRNSVQTMENYYIHTSNEISISNSEKLSIKNRISEVYNLKMEKDN</sequence>
<proteinExistence type="predicted"/>
<organism evidence="1 2">
    <name type="scientific">Gracilimonas halophila</name>
    <dbReference type="NCBI Taxonomy" id="1834464"/>
    <lineage>
        <taxon>Bacteria</taxon>
        <taxon>Pseudomonadati</taxon>
        <taxon>Balneolota</taxon>
        <taxon>Balneolia</taxon>
        <taxon>Balneolales</taxon>
        <taxon>Balneolaceae</taxon>
        <taxon>Gracilimonas</taxon>
    </lineage>
</organism>
<reference evidence="2" key="1">
    <citation type="journal article" date="2019" name="Int. J. Syst. Evol. Microbiol.">
        <title>The Global Catalogue of Microorganisms (GCM) 10K type strain sequencing project: providing services to taxonomists for standard genome sequencing and annotation.</title>
        <authorList>
            <consortium name="The Broad Institute Genomics Platform"/>
            <consortium name="The Broad Institute Genome Sequencing Center for Infectious Disease"/>
            <person name="Wu L."/>
            <person name="Ma J."/>
        </authorList>
    </citation>
    <scope>NUCLEOTIDE SEQUENCE [LARGE SCALE GENOMIC DNA]</scope>
    <source>
        <strain evidence="2">KCTC 52042</strain>
    </source>
</reference>
<keyword evidence="2" id="KW-1185">Reference proteome</keyword>
<name>A0ABW5JF29_9BACT</name>
<accession>A0ABW5JF29</accession>
<comment type="caution">
    <text evidence="1">The sequence shown here is derived from an EMBL/GenBank/DDBJ whole genome shotgun (WGS) entry which is preliminary data.</text>
</comment>
<protein>
    <recommendedName>
        <fullName evidence="3">Phage integrase family protein</fullName>
    </recommendedName>
</protein>
<gene>
    <name evidence="1" type="ORF">ACFSVN_00475</name>
</gene>
<evidence type="ECO:0000313" key="1">
    <source>
        <dbReference type="EMBL" id="MFD2530915.1"/>
    </source>
</evidence>
<evidence type="ECO:0000313" key="2">
    <source>
        <dbReference type="Proteomes" id="UP001597460"/>
    </source>
</evidence>
<dbReference type="Proteomes" id="UP001597460">
    <property type="component" value="Unassembled WGS sequence"/>
</dbReference>
<dbReference type="EMBL" id="JBHULI010000001">
    <property type="protein sequence ID" value="MFD2530915.1"/>
    <property type="molecule type" value="Genomic_DNA"/>
</dbReference>